<accession>A0A4R5W6F6</accession>
<proteinExistence type="predicted"/>
<comment type="caution">
    <text evidence="1">The sequence shown here is derived from an EMBL/GenBank/DDBJ whole genome shotgun (WGS) entry which is preliminary data.</text>
</comment>
<dbReference type="OrthoDB" id="9148269at2"/>
<organism evidence="1 2">
    <name type="scientific">Sapientia aquatica</name>
    <dbReference type="NCBI Taxonomy" id="1549640"/>
    <lineage>
        <taxon>Bacteria</taxon>
        <taxon>Pseudomonadati</taxon>
        <taxon>Pseudomonadota</taxon>
        <taxon>Betaproteobacteria</taxon>
        <taxon>Burkholderiales</taxon>
        <taxon>Oxalobacteraceae</taxon>
        <taxon>Sapientia</taxon>
    </lineage>
</organism>
<protein>
    <submittedName>
        <fullName evidence="1">DUF4238 domain-containing protein</fullName>
    </submittedName>
</protein>
<keyword evidence="2" id="KW-1185">Reference proteome</keyword>
<dbReference type="InterPro" id="IPR025332">
    <property type="entry name" value="DUF4238"/>
</dbReference>
<dbReference type="AlphaFoldDB" id="A0A4R5W6F6"/>
<gene>
    <name evidence="1" type="ORF">E2I14_00005</name>
</gene>
<evidence type="ECO:0000313" key="1">
    <source>
        <dbReference type="EMBL" id="TDK67984.1"/>
    </source>
</evidence>
<sequence length="324" mass="37024">MATHNPSKNHHWIPQCYLKGFAKSRSKKASLYVVDAIAKKAFDSIPRYVGSAKDFNRIEVPGFAPDHIESQMSKFETQLDQALGRVIQAKSLDNLEDFNLILNLIALMAVRTPRKRETIRQSQEQILKRVMEMSLSNRAQYESTIENAKKSGEIASDSNVSYESIREFIERDKYKIEIPTARHIVIEFDLQDTILPLLGKRKWILLKAPAKSGFITTDHPVVLRWKEQKARGFFASPGHATMGTELFFPISQELAMVGTFEGPQKTIDINEDYVAYFNGVLIHSSQRQVYARDGRFKYVAPDGVIRFGADLLKDVERFRPNDKI</sequence>
<dbReference type="EMBL" id="SMYL01000001">
    <property type="protein sequence ID" value="TDK67984.1"/>
    <property type="molecule type" value="Genomic_DNA"/>
</dbReference>
<dbReference type="Proteomes" id="UP000294829">
    <property type="component" value="Unassembled WGS sequence"/>
</dbReference>
<name>A0A4R5W6F6_9BURK</name>
<reference evidence="1 2" key="1">
    <citation type="submission" date="2019-03" db="EMBL/GenBank/DDBJ databases">
        <title>Sapientia aquatica gen. nov., sp. nov., isolated from a crater lake.</title>
        <authorList>
            <person name="Felfoldi T."/>
            <person name="Szabo A."/>
            <person name="Toth E."/>
            <person name="Schumann P."/>
            <person name="Keki Z."/>
            <person name="Marialigeti K."/>
            <person name="Mathe I."/>
        </authorList>
    </citation>
    <scope>NUCLEOTIDE SEQUENCE [LARGE SCALE GENOMIC DNA]</scope>
    <source>
        <strain evidence="1 2">SA-152</strain>
    </source>
</reference>
<dbReference type="Pfam" id="PF14022">
    <property type="entry name" value="DUF4238"/>
    <property type="match status" value="1"/>
</dbReference>
<dbReference type="RefSeq" id="WP_133324199.1">
    <property type="nucleotide sequence ID" value="NZ_SMYL01000001.1"/>
</dbReference>
<evidence type="ECO:0000313" key="2">
    <source>
        <dbReference type="Proteomes" id="UP000294829"/>
    </source>
</evidence>